<protein>
    <submittedName>
        <fullName evidence="1">Uncharacterized protein</fullName>
    </submittedName>
</protein>
<dbReference type="RefSeq" id="WP_101072511.1">
    <property type="nucleotide sequence ID" value="NZ_PISP01000001.1"/>
</dbReference>
<evidence type="ECO:0000313" key="1">
    <source>
        <dbReference type="EMBL" id="PKD45082.1"/>
    </source>
</evidence>
<proteinExistence type="predicted"/>
<dbReference type="AlphaFoldDB" id="A0A2N0VLM4"/>
<comment type="caution">
    <text evidence="1">The sequence shown here is derived from an EMBL/GenBank/DDBJ whole genome shotgun (WGS) entry which is preliminary data.</text>
</comment>
<reference evidence="1 2" key="1">
    <citation type="submission" date="2017-11" db="EMBL/GenBank/DDBJ databases">
        <title>Rhodohalobacter 15182 sp. nov., isolated from a salt lake.</title>
        <authorList>
            <person name="Han S."/>
        </authorList>
    </citation>
    <scope>NUCLEOTIDE SEQUENCE [LARGE SCALE GENOMIC DNA]</scope>
    <source>
        <strain evidence="1 2">15182</strain>
    </source>
</reference>
<dbReference type="OrthoDB" id="1496251at2"/>
<organism evidence="1 2">
    <name type="scientific">Rhodohalobacter barkolensis</name>
    <dbReference type="NCBI Taxonomy" id="2053187"/>
    <lineage>
        <taxon>Bacteria</taxon>
        <taxon>Pseudomonadati</taxon>
        <taxon>Balneolota</taxon>
        <taxon>Balneolia</taxon>
        <taxon>Balneolales</taxon>
        <taxon>Balneolaceae</taxon>
        <taxon>Rhodohalobacter</taxon>
    </lineage>
</organism>
<gene>
    <name evidence="1" type="ORF">CWD77_06400</name>
</gene>
<keyword evidence="2" id="KW-1185">Reference proteome</keyword>
<accession>A0A2N0VLM4</accession>
<sequence>MTEKESKRGMKVIGVTLIIFAILVAPHEGEFWPFSIYPMFSQAGNPWTRAMILDVTDYSEEEIWQQRTNEDFIGDPVAVRQYGVDEIDFSNYVSKTENWTDRRREAIRRMFGLHTFEENRWLVVKANGYLAGEDSVAVDIIPWILLTSEGTELNPNIDNSEYMSGGER</sequence>
<name>A0A2N0VLM4_9BACT</name>
<evidence type="ECO:0000313" key="2">
    <source>
        <dbReference type="Proteomes" id="UP000233398"/>
    </source>
</evidence>
<dbReference type="EMBL" id="PISP01000001">
    <property type="protein sequence ID" value="PKD45082.1"/>
    <property type="molecule type" value="Genomic_DNA"/>
</dbReference>
<dbReference type="Proteomes" id="UP000233398">
    <property type="component" value="Unassembled WGS sequence"/>
</dbReference>